<feature type="transmembrane region" description="Helical" evidence="1">
    <location>
        <begin position="72"/>
        <end position="91"/>
    </location>
</feature>
<dbReference type="InterPro" id="IPR017946">
    <property type="entry name" value="PLC-like_Pdiesterase_TIM-brl"/>
</dbReference>
<organism evidence="3 4">
    <name type="scientific">Enhygromyxa salina</name>
    <dbReference type="NCBI Taxonomy" id="215803"/>
    <lineage>
        <taxon>Bacteria</taxon>
        <taxon>Pseudomonadati</taxon>
        <taxon>Myxococcota</taxon>
        <taxon>Polyangia</taxon>
        <taxon>Nannocystales</taxon>
        <taxon>Nannocystaceae</taxon>
        <taxon>Enhygromyxa</taxon>
    </lineage>
</organism>
<dbReference type="Gene3D" id="3.20.20.190">
    <property type="entry name" value="Phosphatidylinositol (PI) phosphodiesterase"/>
    <property type="match status" value="1"/>
</dbReference>
<keyword evidence="1" id="KW-0472">Membrane</keyword>
<evidence type="ECO:0000313" key="4">
    <source>
        <dbReference type="Proteomes" id="UP000237968"/>
    </source>
</evidence>
<evidence type="ECO:0000256" key="1">
    <source>
        <dbReference type="SAM" id="Phobius"/>
    </source>
</evidence>
<evidence type="ECO:0000259" key="2">
    <source>
        <dbReference type="PROSITE" id="PS51704"/>
    </source>
</evidence>
<dbReference type="RefSeq" id="WP_106395098.1">
    <property type="nucleotide sequence ID" value="NZ_PVNK01000260.1"/>
</dbReference>
<dbReference type="Pfam" id="PF03009">
    <property type="entry name" value="GDPD"/>
    <property type="match status" value="1"/>
</dbReference>
<dbReference type="EMBL" id="PVNK01000260">
    <property type="protein sequence ID" value="PRP91054.1"/>
    <property type="molecule type" value="Genomic_DNA"/>
</dbReference>
<sequence length="489" mass="52796">MKLALLQALVIAMGGLSALGSLLIVLLLLNSKAGVRASLAYVLGYSGSYLTMGLTTVWLGRSLVELDEASGPSPLASALFVAMGLLLWFLAAKKWLTPPDPDAPPPKLMEAVDTLTPVKAFGFGVVVTLLNVKNLAIYFSAISVIAATPMTPAEAGLCVVLTVVVFCAGLLCPLLIYALVPKRADAWLEKMRNWIEANTDKVARVILPLFATLFLIKGGRGLWLVYFAAAPSAEFDVQGHRGDRGKVPPGNTIPSYESALALGVDTLEADMQITRDGAVVMGHDDDLRVTGCAWAGSGDASSPLISEQLAAEVSSWDCHLELEGIQPPPPLAAALDLDREVALNLELKRPTEADADVYVQALLAYQATCGGCLDGRLTLQSFEWSALRHARDRYGEALAFRAAILDKQGDFEAIVHAREFAQIWSPKHELVTAELVERVQGLDMQVIPWTVNEEARMRELIELGVDGIITDYPDLLLRVLERDTDRSSP</sequence>
<dbReference type="InterPro" id="IPR030395">
    <property type="entry name" value="GP_PDE_dom"/>
</dbReference>
<evidence type="ECO:0000313" key="3">
    <source>
        <dbReference type="EMBL" id="PRP91054.1"/>
    </source>
</evidence>
<dbReference type="PANTHER" id="PTHR46211">
    <property type="entry name" value="GLYCEROPHOSPHORYL DIESTER PHOSPHODIESTERASE"/>
    <property type="match status" value="1"/>
</dbReference>
<dbReference type="PROSITE" id="PS51704">
    <property type="entry name" value="GP_PDE"/>
    <property type="match status" value="1"/>
</dbReference>
<feature type="domain" description="GP-PDE" evidence="2">
    <location>
        <begin position="235"/>
        <end position="480"/>
    </location>
</feature>
<dbReference type="OrthoDB" id="9787897at2"/>
<feature type="transmembrane region" description="Helical" evidence="1">
    <location>
        <begin position="41"/>
        <end position="60"/>
    </location>
</feature>
<feature type="transmembrane region" description="Helical" evidence="1">
    <location>
        <begin position="159"/>
        <end position="180"/>
    </location>
</feature>
<name>A0A2S9XDW7_9BACT</name>
<keyword evidence="3" id="KW-0378">Hydrolase</keyword>
<dbReference type="GO" id="GO:0006629">
    <property type="term" value="P:lipid metabolic process"/>
    <property type="evidence" value="ECO:0007669"/>
    <property type="project" value="InterPro"/>
</dbReference>
<proteinExistence type="predicted"/>
<reference evidence="3 4" key="1">
    <citation type="submission" date="2018-03" db="EMBL/GenBank/DDBJ databases">
        <title>Draft Genome Sequences of the Obligatory Marine Myxobacteria Enhygromyxa salina SWB005.</title>
        <authorList>
            <person name="Poehlein A."/>
            <person name="Moghaddam J.A."/>
            <person name="Harms H."/>
            <person name="Alanjari M."/>
            <person name="Koenig G.M."/>
            <person name="Daniel R."/>
            <person name="Schaeberle T.F."/>
        </authorList>
    </citation>
    <scope>NUCLEOTIDE SEQUENCE [LARGE SCALE GENOMIC DNA]</scope>
    <source>
        <strain evidence="3 4">SWB005</strain>
    </source>
</reference>
<comment type="caution">
    <text evidence="3">The sequence shown here is derived from an EMBL/GenBank/DDBJ whole genome shotgun (WGS) entry which is preliminary data.</text>
</comment>
<dbReference type="Pfam" id="PF11139">
    <property type="entry name" value="SfLAP"/>
    <property type="match status" value="1"/>
</dbReference>
<dbReference type="InterPro" id="IPR021315">
    <property type="entry name" value="Gap/Sap"/>
</dbReference>
<dbReference type="Proteomes" id="UP000237968">
    <property type="component" value="Unassembled WGS sequence"/>
</dbReference>
<keyword evidence="1" id="KW-1133">Transmembrane helix</keyword>
<dbReference type="EC" id="3.1.4.46" evidence="3"/>
<keyword evidence="1" id="KW-0812">Transmembrane</keyword>
<accession>A0A2S9XDW7</accession>
<gene>
    <name evidence="3" type="primary">ugpQ_2</name>
    <name evidence="3" type="ORF">ENSA5_59030</name>
</gene>
<dbReference type="PANTHER" id="PTHR46211:SF14">
    <property type="entry name" value="GLYCEROPHOSPHODIESTER PHOSPHODIESTERASE"/>
    <property type="match status" value="1"/>
</dbReference>
<dbReference type="GO" id="GO:0008889">
    <property type="term" value="F:glycerophosphodiester phosphodiesterase activity"/>
    <property type="evidence" value="ECO:0007669"/>
    <property type="project" value="UniProtKB-EC"/>
</dbReference>
<feature type="transmembrane region" description="Helical" evidence="1">
    <location>
        <begin position="6"/>
        <end position="29"/>
    </location>
</feature>
<feature type="transmembrane region" description="Helical" evidence="1">
    <location>
        <begin position="201"/>
        <end position="226"/>
    </location>
</feature>
<dbReference type="AlphaFoldDB" id="A0A2S9XDW7"/>
<dbReference type="SUPFAM" id="SSF51695">
    <property type="entry name" value="PLC-like phosphodiesterases"/>
    <property type="match status" value="1"/>
</dbReference>
<keyword evidence="4" id="KW-1185">Reference proteome</keyword>
<protein>
    <submittedName>
        <fullName evidence="3">Glycerophosphoryl diester phosphodiesterase</fullName>
        <ecNumber evidence="3">3.1.4.46</ecNumber>
    </submittedName>
</protein>